<organism evidence="1 2">
    <name type="scientific">Peronospora matthiolae</name>
    <dbReference type="NCBI Taxonomy" id="2874970"/>
    <lineage>
        <taxon>Eukaryota</taxon>
        <taxon>Sar</taxon>
        <taxon>Stramenopiles</taxon>
        <taxon>Oomycota</taxon>
        <taxon>Peronosporomycetes</taxon>
        <taxon>Peronosporales</taxon>
        <taxon>Peronosporaceae</taxon>
        <taxon>Peronospora</taxon>
    </lineage>
</organism>
<sequence>MIDPPRHEWMEEAVVVDSVRVCEARLAQSVERKTLNLKRLLILWSWVRAPRWATTMM</sequence>
<dbReference type="AlphaFoldDB" id="A0AAV1U4Q5"/>
<proteinExistence type="predicted"/>
<evidence type="ECO:0000313" key="1">
    <source>
        <dbReference type="EMBL" id="CAK7928853.1"/>
    </source>
</evidence>
<reference evidence="1" key="1">
    <citation type="submission" date="2024-01" db="EMBL/GenBank/DDBJ databases">
        <authorList>
            <person name="Webb A."/>
        </authorList>
    </citation>
    <scope>NUCLEOTIDE SEQUENCE</scope>
    <source>
        <strain evidence="1">Pm1</strain>
    </source>
</reference>
<dbReference type="Proteomes" id="UP001162060">
    <property type="component" value="Unassembled WGS sequence"/>
</dbReference>
<comment type="caution">
    <text evidence="1">The sequence shown here is derived from an EMBL/GenBank/DDBJ whole genome shotgun (WGS) entry which is preliminary data.</text>
</comment>
<accession>A0AAV1U4Q5</accession>
<protein>
    <submittedName>
        <fullName evidence="1">Uncharacterized protein</fullName>
    </submittedName>
</protein>
<gene>
    <name evidence="1" type="ORF">PM001_LOCUS14003</name>
</gene>
<name>A0AAV1U4Q5_9STRA</name>
<evidence type="ECO:0000313" key="2">
    <source>
        <dbReference type="Proteomes" id="UP001162060"/>
    </source>
</evidence>
<dbReference type="EMBL" id="CAKLBY020000137">
    <property type="protein sequence ID" value="CAK7928853.1"/>
    <property type="molecule type" value="Genomic_DNA"/>
</dbReference>